<dbReference type="PROSITE" id="PS51482">
    <property type="entry name" value="DEGV"/>
    <property type="match status" value="1"/>
</dbReference>
<dbReference type="EMBL" id="DWWM01000006">
    <property type="protein sequence ID" value="HJC35754.1"/>
    <property type="molecule type" value="Genomic_DNA"/>
</dbReference>
<dbReference type="Proteomes" id="UP000823896">
    <property type="component" value="Unassembled WGS sequence"/>
</dbReference>
<dbReference type="InterPro" id="IPR050270">
    <property type="entry name" value="DegV_domain_contain"/>
</dbReference>
<dbReference type="SUPFAM" id="SSF82549">
    <property type="entry name" value="DAK1/DegV-like"/>
    <property type="match status" value="1"/>
</dbReference>
<dbReference type="PANTHER" id="PTHR33434">
    <property type="entry name" value="DEGV DOMAIN-CONTAINING PROTEIN DR_1986-RELATED"/>
    <property type="match status" value="1"/>
</dbReference>
<keyword evidence="1" id="KW-0446">Lipid-binding</keyword>
<dbReference type="PANTHER" id="PTHR33434:SF2">
    <property type="entry name" value="FATTY ACID-BINDING PROTEIN TM_1468"/>
    <property type="match status" value="1"/>
</dbReference>
<dbReference type="AlphaFoldDB" id="A0A9D2NRN7"/>
<dbReference type="NCBIfam" id="TIGR00762">
    <property type="entry name" value="DegV"/>
    <property type="match status" value="1"/>
</dbReference>
<evidence type="ECO:0000313" key="3">
    <source>
        <dbReference type="Proteomes" id="UP000823896"/>
    </source>
</evidence>
<reference evidence="2" key="2">
    <citation type="submission" date="2021-04" db="EMBL/GenBank/DDBJ databases">
        <authorList>
            <person name="Gilroy R."/>
        </authorList>
    </citation>
    <scope>NUCLEOTIDE SEQUENCE</scope>
    <source>
        <strain evidence="2">CHK187-11901</strain>
    </source>
</reference>
<organism evidence="2 3">
    <name type="scientific">Candidatus Merdibacter merdavium</name>
    <dbReference type="NCBI Taxonomy" id="2838692"/>
    <lineage>
        <taxon>Bacteria</taxon>
        <taxon>Bacillati</taxon>
        <taxon>Bacillota</taxon>
        <taxon>Erysipelotrichia</taxon>
        <taxon>Erysipelotrichales</taxon>
        <taxon>Erysipelotrichaceae</taxon>
        <taxon>Merdibacter</taxon>
    </lineage>
</organism>
<proteinExistence type="predicted"/>
<dbReference type="Pfam" id="PF02645">
    <property type="entry name" value="DegV"/>
    <property type="match status" value="1"/>
</dbReference>
<reference evidence="2" key="1">
    <citation type="journal article" date="2021" name="PeerJ">
        <title>Extensive microbial diversity within the chicken gut microbiome revealed by metagenomics and culture.</title>
        <authorList>
            <person name="Gilroy R."/>
            <person name="Ravi A."/>
            <person name="Getino M."/>
            <person name="Pursley I."/>
            <person name="Horton D.L."/>
            <person name="Alikhan N.F."/>
            <person name="Baker D."/>
            <person name="Gharbi K."/>
            <person name="Hall N."/>
            <person name="Watson M."/>
            <person name="Adriaenssens E.M."/>
            <person name="Foster-Nyarko E."/>
            <person name="Jarju S."/>
            <person name="Secka A."/>
            <person name="Antonio M."/>
            <person name="Oren A."/>
            <person name="Chaudhuri R.R."/>
            <person name="La Ragione R."/>
            <person name="Hildebrand F."/>
            <person name="Pallen M.J."/>
        </authorList>
    </citation>
    <scope>NUCLEOTIDE SEQUENCE</scope>
    <source>
        <strain evidence="2">CHK187-11901</strain>
    </source>
</reference>
<dbReference type="InterPro" id="IPR003797">
    <property type="entry name" value="DegV"/>
</dbReference>
<comment type="caution">
    <text evidence="2">The sequence shown here is derived from an EMBL/GenBank/DDBJ whole genome shotgun (WGS) entry which is preliminary data.</text>
</comment>
<accession>A0A9D2NRN7</accession>
<dbReference type="Gene3D" id="3.40.50.10170">
    <property type="match status" value="1"/>
</dbReference>
<dbReference type="Gene3D" id="3.30.1180.10">
    <property type="match status" value="1"/>
</dbReference>
<name>A0A9D2NRN7_9FIRM</name>
<sequence>MERKVALLCDSSADVTEAEAKELGIHVLRMPVIIDGQEYLEGISVFDEDILAALRAQKKITTTQPSAGEIMKKWDELLQDHDEVFYLPLSRALSGTCANALRLAQERYEGKVTVVDSTFVCYPVIYMLKAAREMLEKGYTCAQIKEKIEKEGELFAILIPENLNALKNGGRISPAAAALAGMLKIHPLLKVENGGIDVQDKVRTAAKAYRVGIECVLKDVDPDDYDWMIIHADNPKVCDQLQQQLQEACGHPVDRRVFRAVIMAHTGEGTIGFGRIRKLKY</sequence>
<protein>
    <submittedName>
        <fullName evidence="2">DegV family protein</fullName>
    </submittedName>
</protein>
<dbReference type="GO" id="GO:0008289">
    <property type="term" value="F:lipid binding"/>
    <property type="evidence" value="ECO:0007669"/>
    <property type="project" value="UniProtKB-KW"/>
</dbReference>
<gene>
    <name evidence="2" type="ORF">H9702_01305</name>
</gene>
<evidence type="ECO:0000256" key="1">
    <source>
        <dbReference type="ARBA" id="ARBA00023121"/>
    </source>
</evidence>
<evidence type="ECO:0000313" key="2">
    <source>
        <dbReference type="EMBL" id="HJC35754.1"/>
    </source>
</evidence>
<dbReference type="InterPro" id="IPR043168">
    <property type="entry name" value="DegV_C"/>
</dbReference>